<evidence type="ECO:0000256" key="1">
    <source>
        <dbReference type="SAM" id="MobiDB-lite"/>
    </source>
</evidence>
<keyword evidence="3" id="KW-1185">Reference proteome</keyword>
<dbReference type="Proteomes" id="UP000244005">
    <property type="component" value="Unassembled WGS sequence"/>
</dbReference>
<gene>
    <name evidence="2" type="ORF">MARPO_0060s0039</name>
</gene>
<accession>A0A2R6WSX3</accession>
<feature type="compositionally biased region" description="Basic residues" evidence="1">
    <location>
        <begin position="39"/>
        <end position="48"/>
    </location>
</feature>
<sequence>MMSRTKRYRNTNTGRTNSISIVVPTRNSFKRWPWPRPRVVLRSKRRSHRGGEDQKERKGRVR</sequence>
<organism evidence="2 3">
    <name type="scientific">Marchantia polymorpha</name>
    <name type="common">Common liverwort</name>
    <name type="synonym">Marchantia aquatica</name>
    <dbReference type="NCBI Taxonomy" id="3197"/>
    <lineage>
        <taxon>Eukaryota</taxon>
        <taxon>Viridiplantae</taxon>
        <taxon>Streptophyta</taxon>
        <taxon>Embryophyta</taxon>
        <taxon>Marchantiophyta</taxon>
        <taxon>Marchantiopsida</taxon>
        <taxon>Marchantiidae</taxon>
        <taxon>Marchantiales</taxon>
        <taxon>Marchantiaceae</taxon>
        <taxon>Marchantia</taxon>
    </lineage>
</organism>
<name>A0A2R6WSX3_MARPO</name>
<dbReference type="AlphaFoldDB" id="A0A2R6WSX3"/>
<evidence type="ECO:0000313" key="3">
    <source>
        <dbReference type="Proteomes" id="UP000244005"/>
    </source>
</evidence>
<proteinExistence type="predicted"/>
<feature type="compositionally biased region" description="Polar residues" evidence="1">
    <location>
        <begin position="10"/>
        <end position="20"/>
    </location>
</feature>
<feature type="region of interest" description="Disordered" evidence="1">
    <location>
        <begin position="1"/>
        <end position="62"/>
    </location>
</feature>
<evidence type="ECO:0000313" key="2">
    <source>
        <dbReference type="EMBL" id="PTQ36950.1"/>
    </source>
</evidence>
<dbReference type="EMBL" id="KZ772732">
    <property type="protein sequence ID" value="PTQ36950.1"/>
    <property type="molecule type" value="Genomic_DNA"/>
</dbReference>
<reference evidence="3" key="1">
    <citation type="journal article" date="2017" name="Cell">
        <title>Insights into land plant evolution garnered from the Marchantia polymorpha genome.</title>
        <authorList>
            <person name="Bowman J.L."/>
            <person name="Kohchi T."/>
            <person name="Yamato K.T."/>
            <person name="Jenkins J."/>
            <person name="Shu S."/>
            <person name="Ishizaki K."/>
            <person name="Yamaoka S."/>
            <person name="Nishihama R."/>
            <person name="Nakamura Y."/>
            <person name="Berger F."/>
            <person name="Adam C."/>
            <person name="Aki S.S."/>
            <person name="Althoff F."/>
            <person name="Araki T."/>
            <person name="Arteaga-Vazquez M.A."/>
            <person name="Balasubrmanian S."/>
            <person name="Barry K."/>
            <person name="Bauer D."/>
            <person name="Boehm C.R."/>
            <person name="Briginshaw L."/>
            <person name="Caballero-Perez J."/>
            <person name="Catarino B."/>
            <person name="Chen F."/>
            <person name="Chiyoda S."/>
            <person name="Chovatia M."/>
            <person name="Davies K.M."/>
            <person name="Delmans M."/>
            <person name="Demura T."/>
            <person name="Dierschke T."/>
            <person name="Dolan L."/>
            <person name="Dorantes-Acosta A.E."/>
            <person name="Eklund D.M."/>
            <person name="Florent S.N."/>
            <person name="Flores-Sandoval E."/>
            <person name="Fujiyama A."/>
            <person name="Fukuzawa H."/>
            <person name="Galik B."/>
            <person name="Grimanelli D."/>
            <person name="Grimwood J."/>
            <person name="Grossniklaus U."/>
            <person name="Hamada T."/>
            <person name="Haseloff J."/>
            <person name="Hetherington A.J."/>
            <person name="Higo A."/>
            <person name="Hirakawa Y."/>
            <person name="Hundley H.N."/>
            <person name="Ikeda Y."/>
            <person name="Inoue K."/>
            <person name="Inoue S.I."/>
            <person name="Ishida S."/>
            <person name="Jia Q."/>
            <person name="Kakita M."/>
            <person name="Kanazawa T."/>
            <person name="Kawai Y."/>
            <person name="Kawashima T."/>
            <person name="Kennedy M."/>
            <person name="Kinose K."/>
            <person name="Kinoshita T."/>
            <person name="Kohara Y."/>
            <person name="Koide E."/>
            <person name="Komatsu K."/>
            <person name="Kopischke S."/>
            <person name="Kubo M."/>
            <person name="Kyozuka J."/>
            <person name="Lagercrantz U."/>
            <person name="Lin S.S."/>
            <person name="Lindquist E."/>
            <person name="Lipzen A.M."/>
            <person name="Lu C.W."/>
            <person name="De Luna E."/>
            <person name="Martienssen R.A."/>
            <person name="Minamino N."/>
            <person name="Mizutani M."/>
            <person name="Mizutani M."/>
            <person name="Mochizuki N."/>
            <person name="Monte I."/>
            <person name="Mosher R."/>
            <person name="Nagasaki H."/>
            <person name="Nakagami H."/>
            <person name="Naramoto S."/>
            <person name="Nishitani K."/>
            <person name="Ohtani M."/>
            <person name="Okamoto T."/>
            <person name="Okumura M."/>
            <person name="Phillips J."/>
            <person name="Pollak B."/>
            <person name="Reinders A."/>
            <person name="Rovekamp M."/>
            <person name="Sano R."/>
            <person name="Sawa S."/>
            <person name="Schmid M.W."/>
            <person name="Shirakawa M."/>
            <person name="Solano R."/>
            <person name="Spunde A."/>
            <person name="Suetsugu N."/>
            <person name="Sugano S."/>
            <person name="Sugiyama A."/>
            <person name="Sun R."/>
            <person name="Suzuki Y."/>
            <person name="Takenaka M."/>
            <person name="Takezawa D."/>
            <person name="Tomogane H."/>
            <person name="Tsuzuki M."/>
            <person name="Ueda T."/>
            <person name="Umeda M."/>
            <person name="Ward J.M."/>
            <person name="Watanabe Y."/>
            <person name="Yazaki K."/>
            <person name="Yokoyama R."/>
            <person name="Yoshitake Y."/>
            <person name="Yotsui I."/>
            <person name="Zachgo S."/>
            <person name="Schmutz J."/>
        </authorList>
    </citation>
    <scope>NUCLEOTIDE SEQUENCE [LARGE SCALE GENOMIC DNA]</scope>
    <source>
        <strain evidence="3">Tak-1</strain>
    </source>
</reference>
<protein>
    <submittedName>
        <fullName evidence="2">Uncharacterized protein</fullName>
    </submittedName>
</protein>